<evidence type="ECO:0000256" key="1">
    <source>
        <dbReference type="PROSITE-ProRule" id="PRU00339"/>
    </source>
</evidence>
<dbReference type="Pfam" id="PF13289">
    <property type="entry name" value="SIR2_2"/>
    <property type="match status" value="1"/>
</dbReference>
<dbReference type="SUPFAM" id="SSF52467">
    <property type="entry name" value="DHS-like NAD/FAD-binding domain"/>
    <property type="match status" value="1"/>
</dbReference>
<evidence type="ECO:0000313" key="3">
    <source>
        <dbReference type="Proteomes" id="UP000278288"/>
    </source>
</evidence>
<keyword evidence="3" id="KW-1185">Reference proteome</keyword>
<evidence type="ECO:0000313" key="2">
    <source>
        <dbReference type="EMBL" id="AZA91019.1"/>
    </source>
</evidence>
<dbReference type="PROSITE" id="PS50005">
    <property type="entry name" value="TPR"/>
    <property type="match status" value="2"/>
</dbReference>
<dbReference type="AlphaFoldDB" id="A0AAD0YLD5"/>
<dbReference type="RefSeq" id="WP_123857722.1">
    <property type="nucleotide sequence ID" value="NZ_CP033923.1"/>
</dbReference>
<sequence length="964" mass="113147">MIDENLKKAIRDNKLVLFIGAGASISLNHPSWKSLVSGILDDLNSDFSETSDLNFNNLKSYLSNGTRSPLDILNKLENDSNNGNEYKVKAKVYTHKIFNEFNTNNSLNSNIHKLLWKLSTKIITTNYDHILEHNKPEDRDIDIFGNENSFMTLKAQKDDSKFLYKIHGDFKNPETIILFDSDYKLIYSDNNANQDALGDFFKNKTFLFLGFSLSDPFVNELFSKIKRLYNNYPIGNHFIFSTSVSNDFSQFDVKQIKIDDWKDSLETYLNELIKIKSEIIENKKENYLEDSILEEDSSNLLLTIKNKTTELKKAPGNKILASELHDLKSKVYQLLYKDLDDLIKIDGYKNTHIEVLFESIYGNENLANETIIEINRIRNDIKEYQWYERSQLVSAIACSLIIFDKADSTKISLLIDFINDSEEKVWQKALTYLVIVLNHLGYKWVKYPVIRTKVKSLTLNSKVQEGCQKILEYLLIFGIEIFTFSEKVFDKEYFQKPSNYFLPFFKDENPLFDSIYENYAGENIDEFINLLEKAPFPDCLKYIYCNTKINRSKEKKELDETEKDFVLNHSIVNGSFYPYAGIMQEFVSFIREFPAIQHKKLLDTQIKLTTTPLKDYILNEKEKYRALGIHFFKDKQWGQAIINFNNYLDFEPEDLMILSNLEICYLNNKETENADNVAFRIRDIYPENIDNLINLIKIYIGREDYEEAIKISDECLRIDLKNPNVYYLRAWILYYKEEYQNALEELENCSKFNYENKVELNDMYCTIYRRLENNNLALEYINKAIKLHEASKESKDSELYHTRSQVYENLDIYNEAINNIDIALSIKKDPLYMIDKVYILLKMNNLTEAKILLDKMNSSQKNNSEYYNAKANYYRLEGNFDLALNMIEKAIKLSNSDTSIPVNHYIGTKAAIYGTMGDDEKFYELLDNILLLGQNVKRFFPDIKNKYKKDKSFLEILEKYNQSL</sequence>
<dbReference type="InterPro" id="IPR011990">
    <property type="entry name" value="TPR-like_helical_dom_sf"/>
</dbReference>
<gene>
    <name evidence="2" type="ORF">EG343_10425</name>
</gene>
<dbReference type="Gene3D" id="1.25.40.10">
    <property type="entry name" value="Tetratricopeptide repeat domain"/>
    <property type="match status" value="2"/>
</dbReference>
<organism evidence="2 3">
    <name type="scientific">Chryseobacterium nakagawai</name>
    <dbReference type="NCBI Taxonomy" id="1241982"/>
    <lineage>
        <taxon>Bacteria</taxon>
        <taxon>Pseudomonadati</taxon>
        <taxon>Bacteroidota</taxon>
        <taxon>Flavobacteriia</taxon>
        <taxon>Flavobacteriales</taxon>
        <taxon>Weeksellaceae</taxon>
        <taxon>Chryseobacterium group</taxon>
        <taxon>Chryseobacterium</taxon>
    </lineage>
</organism>
<dbReference type="Pfam" id="PF13181">
    <property type="entry name" value="TPR_8"/>
    <property type="match status" value="1"/>
</dbReference>
<dbReference type="InterPro" id="IPR029035">
    <property type="entry name" value="DHS-like_NAD/FAD-binding_dom"/>
</dbReference>
<feature type="repeat" description="TPR" evidence="1">
    <location>
        <begin position="621"/>
        <end position="654"/>
    </location>
</feature>
<reference evidence="2 3" key="1">
    <citation type="submission" date="2018-11" db="EMBL/GenBank/DDBJ databases">
        <title>Proposal to divide the Flavobacteriaceae and reorganize its genera based on Amino Acid Identity values calculated from whole genome sequences.</title>
        <authorList>
            <person name="Nicholson A.C."/>
            <person name="Gulvik C.A."/>
            <person name="Whitney A.M."/>
            <person name="Humrighouse B.W."/>
            <person name="Bell M."/>
            <person name="Holmes B."/>
            <person name="Steigerwalt A.G."/>
            <person name="Villarma A."/>
            <person name="Sheth M."/>
            <person name="Batra D."/>
            <person name="Pryor J."/>
            <person name="Bernardet J.-F."/>
            <person name="Hugo C."/>
            <person name="Kampfer P."/>
            <person name="Newman J."/>
            <person name="McQuiston J.R."/>
        </authorList>
    </citation>
    <scope>NUCLEOTIDE SEQUENCE [LARGE SCALE GENOMIC DNA]</scope>
    <source>
        <strain evidence="2 3">G0041</strain>
    </source>
</reference>
<evidence type="ECO:0008006" key="4">
    <source>
        <dbReference type="Google" id="ProtNLM"/>
    </source>
</evidence>
<dbReference type="PANTHER" id="PTHR12558:SF13">
    <property type="entry name" value="CELL DIVISION CYCLE PROTEIN 27 HOMOLOG"/>
    <property type="match status" value="1"/>
</dbReference>
<dbReference type="SMART" id="SM00028">
    <property type="entry name" value="TPR"/>
    <property type="match status" value="6"/>
</dbReference>
<protein>
    <recommendedName>
        <fullName evidence="4">Tetratricopeptide repeat protein</fullName>
    </recommendedName>
</protein>
<proteinExistence type="predicted"/>
<dbReference type="Proteomes" id="UP000278288">
    <property type="component" value="Chromosome"/>
</dbReference>
<dbReference type="EMBL" id="CP033923">
    <property type="protein sequence ID" value="AZA91019.1"/>
    <property type="molecule type" value="Genomic_DNA"/>
</dbReference>
<dbReference type="SUPFAM" id="SSF48452">
    <property type="entry name" value="TPR-like"/>
    <property type="match status" value="2"/>
</dbReference>
<feature type="repeat" description="TPR" evidence="1">
    <location>
        <begin position="864"/>
        <end position="897"/>
    </location>
</feature>
<keyword evidence="1" id="KW-0802">TPR repeat</keyword>
<dbReference type="InterPro" id="IPR019734">
    <property type="entry name" value="TPR_rpt"/>
</dbReference>
<dbReference type="PANTHER" id="PTHR12558">
    <property type="entry name" value="CELL DIVISION CYCLE 16,23,27"/>
    <property type="match status" value="1"/>
</dbReference>
<accession>A0AAD0YLD5</accession>
<name>A0AAD0YLD5_CHRNA</name>
<dbReference type="KEGG" id="cnk:EG343_10425"/>